<name>A0A482LXQ6_9VIRU</name>
<feature type="region of interest" description="Disordered" evidence="10">
    <location>
        <begin position="1"/>
        <end position="89"/>
    </location>
</feature>
<evidence type="ECO:0000256" key="9">
    <source>
        <dbReference type="ARBA" id="ARBA00033344"/>
    </source>
</evidence>
<keyword evidence="5" id="KW-0946">Virion</keyword>
<evidence type="ECO:0000256" key="3">
    <source>
        <dbReference type="ARBA" id="ARBA00014389"/>
    </source>
</evidence>
<organism evidence="11">
    <name type="scientific">Xinjiang tick phlebovirus</name>
    <dbReference type="NCBI Taxonomy" id="2560015"/>
    <lineage>
        <taxon>Viruses</taxon>
        <taxon>Riboviria</taxon>
        <taxon>Orthornavirae</taxon>
        <taxon>Negarnaviricota</taxon>
        <taxon>Polyploviricotina</taxon>
        <taxon>Bunyaviricetes</taxon>
        <taxon>Hareavirales</taxon>
        <taxon>Phenuiviridae</taxon>
        <taxon>Phlebovirus</taxon>
    </lineage>
</organism>
<dbReference type="GO" id="GO:0003723">
    <property type="term" value="F:RNA binding"/>
    <property type="evidence" value="ECO:0007669"/>
    <property type="project" value="UniProtKB-KW"/>
</dbReference>
<evidence type="ECO:0000256" key="5">
    <source>
        <dbReference type="ARBA" id="ARBA00022844"/>
    </source>
</evidence>
<evidence type="ECO:0000256" key="1">
    <source>
        <dbReference type="ARBA" id="ARBA00004192"/>
    </source>
</evidence>
<keyword evidence="7 11" id="KW-0543">Viral nucleoprotein</keyword>
<dbReference type="GO" id="GO:0030430">
    <property type="term" value="C:host cell cytoplasm"/>
    <property type="evidence" value="ECO:0007669"/>
    <property type="project" value="UniProtKB-SubCell"/>
</dbReference>
<keyword evidence="8" id="KW-1035">Host cytoplasm</keyword>
<feature type="compositionally biased region" description="Gly residues" evidence="10">
    <location>
        <begin position="47"/>
        <end position="73"/>
    </location>
</feature>
<evidence type="ECO:0000256" key="2">
    <source>
        <dbReference type="ARBA" id="ARBA00004328"/>
    </source>
</evidence>
<dbReference type="EMBL" id="MH688507">
    <property type="protein sequence ID" value="QBQ64948.1"/>
    <property type="molecule type" value="Genomic_RNA"/>
</dbReference>
<reference evidence="11" key="1">
    <citation type="submission" date="2018-07" db="EMBL/GenBank/DDBJ databases">
        <title>Viromes of Hyalomma asiaticum, Hyalomma detritum and Dermacentor nuttalli ticks from Xinjiang Uygur Autonomous Region, China.</title>
        <authorList>
            <person name="Shen S."/>
            <person name="Moming A."/>
            <person name="Luo T."/>
            <person name="Chang C."/>
            <person name="Fang Y."/>
            <person name="Wang J."/>
            <person name="Kou C."/>
            <person name="Wang C."/>
            <person name="Su Z."/>
            <person name="Zhang Y."/>
            <person name="Tang S."/>
            <person name="Wu Q."/>
            <person name="Duan X."/>
            <person name="Zhu L."/>
            <person name="Liu X."/>
            <person name="An R."/>
            <person name="Shi J."/>
            <person name="Yang J."/>
            <person name="Zhang Z."/>
            <person name="Liang J."/>
            <person name="Guo R."/>
            <person name="Wang H."/>
            <person name="Zhang Y."/>
            <person name="Sun S."/>
            <person name="Hu Z."/>
            <person name="Deng F."/>
        </authorList>
    </citation>
    <scope>NUCLEOTIDE SEQUENCE</scope>
    <source>
        <strain evidence="11">15-YDL</strain>
    </source>
</reference>
<comment type="subcellular location">
    <subcellularLocation>
        <location evidence="1">Host cytoplasm</location>
    </subcellularLocation>
    <subcellularLocation>
        <location evidence="2">Virion</location>
    </subcellularLocation>
</comment>
<evidence type="ECO:0000256" key="6">
    <source>
        <dbReference type="ARBA" id="ARBA00022884"/>
    </source>
</evidence>
<evidence type="ECO:0000256" key="8">
    <source>
        <dbReference type="ARBA" id="ARBA00023200"/>
    </source>
</evidence>
<protein>
    <recommendedName>
        <fullName evidence="3">Nucleoprotein</fullName>
    </recommendedName>
    <alternativeName>
        <fullName evidence="9">Nucleocapsid protein</fullName>
    </alternativeName>
</protein>
<proteinExistence type="predicted"/>
<keyword evidence="4" id="KW-0167">Capsid protein</keyword>
<sequence>MKRPDPPPPRRGRSSVRASRGRVTPSPSPAPERRHTRSNPDLPLNPGAGGAMANRGGGAVGLGAVGGGGGGQNNEGNDEQPLPEPGPEATDEEVLAWAASLGVANIRSLTAAQLMRMVDAMCDLDFSEDYFVELATLVQYQGFNPAITARTIWLAKKERGVSNDQFKNDISLICVVFLTRGTNIVSMTNRMSDEGKARVNGLVQTYSLKKGQVNADELTLSRVALTFYPITVQAARVVSDMLPVTPAEMHAISPGYPAAMMTQAFTSAIPVGKTYELDLAQAHCLFLIEFSKVINPAQREKGDAMVLDSFLTAFKAAYSSRRPERNARHIRLLQRVGVLTTPAAGIAEAPMQAVMDAAASFRAKFGNIRF</sequence>
<evidence type="ECO:0000256" key="4">
    <source>
        <dbReference type="ARBA" id="ARBA00022561"/>
    </source>
</evidence>
<evidence type="ECO:0000256" key="10">
    <source>
        <dbReference type="SAM" id="MobiDB-lite"/>
    </source>
</evidence>
<dbReference type="InterPro" id="IPR009522">
    <property type="entry name" value="Capsid_Phlebovir/Tenuivir"/>
</dbReference>
<evidence type="ECO:0000256" key="7">
    <source>
        <dbReference type="ARBA" id="ARBA00023086"/>
    </source>
</evidence>
<accession>A0A482LXQ6</accession>
<keyword evidence="6" id="KW-0694">RNA-binding</keyword>
<dbReference type="Pfam" id="PF05733">
    <property type="entry name" value="Tenui_N"/>
    <property type="match status" value="1"/>
</dbReference>
<evidence type="ECO:0000313" key="11">
    <source>
        <dbReference type="EMBL" id="QBQ64948.1"/>
    </source>
</evidence>
<dbReference type="GO" id="GO:0019013">
    <property type="term" value="C:viral nucleocapsid"/>
    <property type="evidence" value="ECO:0007669"/>
    <property type="project" value="UniProtKB-KW"/>
</dbReference>